<keyword evidence="3 6" id="KW-0812">Transmembrane</keyword>
<comment type="subcellular location">
    <subcellularLocation>
        <location evidence="1">Membrane</location>
        <topology evidence="1">Multi-pass membrane protein</topology>
    </subcellularLocation>
</comment>
<keyword evidence="5 6" id="KW-0472">Membrane</keyword>
<feature type="transmembrane region" description="Helical" evidence="6">
    <location>
        <begin position="276"/>
        <end position="301"/>
    </location>
</feature>
<dbReference type="Pfam" id="PF01554">
    <property type="entry name" value="MatE"/>
    <property type="match status" value="2"/>
</dbReference>
<evidence type="ECO:0000256" key="1">
    <source>
        <dbReference type="ARBA" id="ARBA00004141"/>
    </source>
</evidence>
<dbReference type="PANTHER" id="PTHR42893:SF46">
    <property type="entry name" value="PROTEIN DETOXIFICATION 44, CHLOROPLASTIC"/>
    <property type="match status" value="1"/>
</dbReference>
<feature type="transmembrane region" description="Helical" evidence="6">
    <location>
        <begin position="472"/>
        <end position="493"/>
    </location>
</feature>
<proteinExistence type="inferred from homology"/>
<dbReference type="GO" id="GO:0005886">
    <property type="term" value="C:plasma membrane"/>
    <property type="evidence" value="ECO:0007669"/>
    <property type="project" value="TreeGrafter"/>
</dbReference>
<dbReference type="OrthoDB" id="5242355at2"/>
<dbReference type="CDD" id="cd13136">
    <property type="entry name" value="MATE_DinF_like"/>
    <property type="match status" value="1"/>
</dbReference>
<feature type="transmembrane region" description="Helical" evidence="6">
    <location>
        <begin position="132"/>
        <end position="154"/>
    </location>
</feature>
<feature type="transmembrane region" description="Helical" evidence="6">
    <location>
        <begin position="366"/>
        <end position="384"/>
    </location>
</feature>
<accession>A0A4P7IE89</accession>
<name>A0A4P7IE89_9ACTN</name>
<evidence type="ECO:0000256" key="2">
    <source>
        <dbReference type="ARBA" id="ARBA00010199"/>
    </source>
</evidence>
<keyword evidence="4 6" id="KW-1133">Transmembrane helix</keyword>
<dbReference type="GO" id="GO:0015297">
    <property type="term" value="F:antiporter activity"/>
    <property type="evidence" value="ECO:0007669"/>
    <property type="project" value="InterPro"/>
</dbReference>
<dbReference type="InterPro" id="IPR044644">
    <property type="entry name" value="DinF-like"/>
</dbReference>
<dbReference type="AlphaFoldDB" id="A0A4P7IE89"/>
<dbReference type="NCBIfam" id="TIGR00797">
    <property type="entry name" value="matE"/>
    <property type="match status" value="1"/>
</dbReference>
<gene>
    <name evidence="7" type="ORF">EXE58_08215</name>
</gene>
<dbReference type="KEGG" id="nsn:EXE58_08215"/>
<dbReference type="Proteomes" id="UP000294853">
    <property type="component" value="Chromosome"/>
</dbReference>
<evidence type="ECO:0000256" key="5">
    <source>
        <dbReference type="ARBA" id="ARBA00023136"/>
    </source>
</evidence>
<feature type="transmembrane region" description="Helical" evidence="6">
    <location>
        <begin position="180"/>
        <end position="198"/>
    </location>
</feature>
<protein>
    <submittedName>
        <fullName evidence="7">MATE family efflux transporter</fullName>
    </submittedName>
</protein>
<dbReference type="EMBL" id="CP038436">
    <property type="protein sequence ID" value="QBX55438.1"/>
    <property type="molecule type" value="Genomic_DNA"/>
</dbReference>
<dbReference type="InterPro" id="IPR002528">
    <property type="entry name" value="MATE_fam"/>
</dbReference>
<reference evidence="7 8" key="1">
    <citation type="submission" date="2019-03" db="EMBL/GenBank/DDBJ databases">
        <title>Three New Species of Nocardioides, Nocardioides euryhalodurans sp. nov., Nocardioides seonyuensis sp. nov. and Nocardioides eburneoflavus sp. nov. Iolated from Soil.</title>
        <authorList>
            <person name="Roh S.G."/>
            <person name="Lee C."/>
            <person name="Kim M.-K."/>
            <person name="Kim S.B."/>
        </authorList>
    </citation>
    <scope>NUCLEOTIDE SEQUENCE [LARGE SCALE GENOMIC DNA]</scope>
    <source>
        <strain evidence="7 8">MMS17-SY207-3</strain>
    </source>
</reference>
<feature type="transmembrane region" description="Helical" evidence="6">
    <location>
        <begin position="322"/>
        <end position="346"/>
    </location>
</feature>
<dbReference type="GO" id="GO:0042910">
    <property type="term" value="F:xenobiotic transmembrane transporter activity"/>
    <property type="evidence" value="ECO:0007669"/>
    <property type="project" value="InterPro"/>
</dbReference>
<keyword evidence="8" id="KW-1185">Reference proteome</keyword>
<evidence type="ECO:0000256" key="6">
    <source>
        <dbReference type="SAM" id="Phobius"/>
    </source>
</evidence>
<sequence>MVCTCWGAFCGQDLTICRRPPSDLRECVPHTVDENYLGPSVRHLESRGCFVDTAVSPRCAATIHKSFTVTRTDHLLLAGRCCTDHYAGAVRWKDVDREILRLAVPAFLALIAEPLFLLSDAAIVGHLGTPELAGLGIAAVVLQTAVGLCVFLAYGTTASVARLLGAGDVRAALAQGIDGVWLAVIIGVATTAAGVLLTEPLVGAFGAGAEVTDHGVTYLRIAFLGTTPLLVMLATTGILRGLQDTRTPLVVAVLGNALNIALNFLLVYGLGPVPALGIAGSAIGSVIAQVASAAALLLVVVRAARAEGSPMTPDLHGILGAAHAAVALVVRTVALRAALLVSTYAVTVAGPDTEVDLAAHQIAMTIWTFLAFALDAIAIAAQALTGRALGAGDAEATRALTRRMVAWGIGSGVVTGLGLAALSPYLGVLFTPDQDVRDLLVPVLLVAALGQPVAGVVFVLDGVLIGAGDGTYLAWTGLVVLGVYAPAALVAATAVHGLVAVWVAMAVVFMGARGVALWVRARGDRWLLTGRGPEVVRR</sequence>
<evidence type="ECO:0000313" key="8">
    <source>
        <dbReference type="Proteomes" id="UP000294853"/>
    </source>
</evidence>
<feature type="transmembrane region" description="Helical" evidence="6">
    <location>
        <begin position="499"/>
        <end position="519"/>
    </location>
</feature>
<feature type="transmembrane region" description="Helical" evidence="6">
    <location>
        <begin position="439"/>
        <end position="460"/>
    </location>
</feature>
<evidence type="ECO:0000256" key="3">
    <source>
        <dbReference type="ARBA" id="ARBA00022692"/>
    </source>
</evidence>
<evidence type="ECO:0000313" key="7">
    <source>
        <dbReference type="EMBL" id="QBX55438.1"/>
    </source>
</evidence>
<comment type="similarity">
    <text evidence="2">Belongs to the multi antimicrobial extrusion (MATE) (TC 2.A.66.1) family.</text>
</comment>
<organism evidence="7 8">
    <name type="scientific">Nocardioides seonyuensis</name>
    <dbReference type="NCBI Taxonomy" id="2518371"/>
    <lineage>
        <taxon>Bacteria</taxon>
        <taxon>Bacillati</taxon>
        <taxon>Actinomycetota</taxon>
        <taxon>Actinomycetes</taxon>
        <taxon>Propionibacteriales</taxon>
        <taxon>Nocardioidaceae</taxon>
        <taxon>Nocardioides</taxon>
    </lineage>
</organism>
<dbReference type="PANTHER" id="PTHR42893">
    <property type="entry name" value="PROTEIN DETOXIFICATION 44, CHLOROPLASTIC-RELATED"/>
    <property type="match status" value="1"/>
</dbReference>
<feature type="transmembrane region" description="Helical" evidence="6">
    <location>
        <begin position="99"/>
        <end position="117"/>
    </location>
</feature>
<evidence type="ECO:0000256" key="4">
    <source>
        <dbReference type="ARBA" id="ARBA00022989"/>
    </source>
</evidence>
<feature type="transmembrane region" description="Helical" evidence="6">
    <location>
        <begin position="405"/>
        <end position="427"/>
    </location>
</feature>
<feature type="transmembrane region" description="Helical" evidence="6">
    <location>
        <begin position="249"/>
        <end position="270"/>
    </location>
</feature>
<feature type="transmembrane region" description="Helical" evidence="6">
    <location>
        <begin position="218"/>
        <end position="242"/>
    </location>
</feature>